<dbReference type="PROSITE" id="PS51371">
    <property type="entry name" value="CBS"/>
    <property type="match status" value="2"/>
</dbReference>
<dbReference type="Pfam" id="PF00571">
    <property type="entry name" value="CBS"/>
    <property type="match status" value="2"/>
</dbReference>
<dbReference type="SMART" id="SM00116">
    <property type="entry name" value="CBS"/>
    <property type="match status" value="2"/>
</dbReference>
<evidence type="ECO:0000256" key="1">
    <source>
        <dbReference type="ARBA" id="ARBA00023122"/>
    </source>
</evidence>
<proteinExistence type="predicted"/>
<sequence length="156" mass="17758">MMRVSDILKVKGNTLFTVTPDTTLHDAVITMAEHDIGSLVVMEYGDLVGMLTFREIILTLKENGGSVGTSTIRKVMDDHPLTCTPETDVNEVRRMMLEHHVRYLPVMESRTLMGVISFYDVAKAVVEEQGFENRMLKAYIRDWPEEQEGQDQQPAR</sequence>
<dbReference type="CDD" id="cd04623">
    <property type="entry name" value="CBS_pair_bac_euk"/>
    <property type="match status" value="1"/>
</dbReference>
<dbReference type="InterPro" id="IPR046342">
    <property type="entry name" value="CBS_dom_sf"/>
</dbReference>
<evidence type="ECO:0000313" key="4">
    <source>
        <dbReference type="EMBL" id="MBB5425071.1"/>
    </source>
</evidence>
<evidence type="ECO:0000259" key="3">
    <source>
        <dbReference type="PROSITE" id="PS51371"/>
    </source>
</evidence>
<evidence type="ECO:0000313" key="5">
    <source>
        <dbReference type="Proteomes" id="UP000592780"/>
    </source>
</evidence>
<dbReference type="Gene3D" id="3.10.580.10">
    <property type="entry name" value="CBS-domain"/>
    <property type="match status" value="1"/>
</dbReference>
<dbReference type="Proteomes" id="UP000592780">
    <property type="component" value="Unassembled WGS sequence"/>
</dbReference>
<dbReference type="InterPro" id="IPR000644">
    <property type="entry name" value="CBS_dom"/>
</dbReference>
<protein>
    <submittedName>
        <fullName evidence="4">CBS domain-containing protein</fullName>
    </submittedName>
</protein>
<gene>
    <name evidence="4" type="ORF">HDG40_003225</name>
</gene>
<organism evidence="4 5">
    <name type="scientific">Paraburkholderia atlantica</name>
    <dbReference type="NCBI Taxonomy" id="2654982"/>
    <lineage>
        <taxon>Bacteria</taxon>
        <taxon>Pseudomonadati</taxon>
        <taxon>Pseudomonadota</taxon>
        <taxon>Betaproteobacteria</taxon>
        <taxon>Burkholderiales</taxon>
        <taxon>Burkholderiaceae</taxon>
        <taxon>Paraburkholderia</taxon>
    </lineage>
</organism>
<dbReference type="PANTHER" id="PTHR43080:SF2">
    <property type="entry name" value="CBS DOMAIN-CONTAINING PROTEIN"/>
    <property type="match status" value="1"/>
</dbReference>
<comment type="caution">
    <text evidence="4">The sequence shown here is derived from an EMBL/GenBank/DDBJ whole genome shotgun (WGS) entry which is preliminary data.</text>
</comment>
<keyword evidence="5" id="KW-1185">Reference proteome</keyword>
<dbReference type="EMBL" id="JACHDD010000005">
    <property type="protein sequence ID" value="MBB5425071.1"/>
    <property type="molecule type" value="Genomic_DNA"/>
</dbReference>
<dbReference type="InterPro" id="IPR051257">
    <property type="entry name" value="Diverse_CBS-Domain"/>
</dbReference>
<evidence type="ECO:0000256" key="2">
    <source>
        <dbReference type="PROSITE-ProRule" id="PRU00703"/>
    </source>
</evidence>
<dbReference type="PANTHER" id="PTHR43080">
    <property type="entry name" value="CBS DOMAIN-CONTAINING PROTEIN CBSX3, MITOCHONDRIAL"/>
    <property type="match status" value="1"/>
</dbReference>
<dbReference type="SUPFAM" id="SSF54631">
    <property type="entry name" value="CBS-domain pair"/>
    <property type="match status" value="1"/>
</dbReference>
<feature type="domain" description="CBS" evidence="3">
    <location>
        <begin position="7"/>
        <end position="67"/>
    </location>
</feature>
<name>A0A7W8Q7E0_PARAM</name>
<accession>A0A7W8Q7E0</accession>
<reference evidence="4 5" key="1">
    <citation type="submission" date="2020-08" db="EMBL/GenBank/DDBJ databases">
        <title>Genomic Encyclopedia of Type Strains, Phase IV (KMG-V): Genome sequencing to study the core and pangenomes of soil and plant-associated prokaryotes.</title>
        <authorList>
            <person name="Whitman W."/>
        </authorList>
    </citation>
    <scope>NUCLEOTIDE SEQUENCE [LARGE SCALE GENOMIC DNA]</scope>
    <source>
        <strain evidence="4 5">JPY158</strain>
    </source>
</reference>
<keyword evidence="1 2" id="KW-0129">CBS domain</keyword>
<dbReference type="InterPro" id="IPR044725">
    <property type="entry name" value="CBSX3_CBS_dom"/>
</dbReference>
<dbReference type="AlphaFoldDB" id="A0A7W8Q7E0"/>
<feature type="domain" description="CBS" evidence="3">
    <location>
        <begin position="76"/>
        <end position="131"/>
    </location>
</feature>